<evidence type="ECO:0000313" key="1">
    <source>
        <dbReference type="Proteomes" id="UP000887579"/>
    </source>
</evidence>
<reference evidence="2" key="1">
    <citation type="submission" date="2022-11" db="UniProtKB">
        <authorList>
            <consortium name="WormBaseParasite"/>
        </authorList>
    </citation>
    <scope>IDENTIFICATION</scope>
</reference>
<name>A0AC34F870_9BILA</name>
<evidence type="ECO:0000313" key="2">
    <source>
        <dbReference type="WBParaSite" id="ES5_v2.g13436.t1"/>
    </source>
</evidence>
<protein>
    <submittedName>
        <fullName evidence="2">Uncharacterized protein</fullName>
    </submittedName>
</protein>
<organism evidence="1 2">
    <name type="scientific">Panagrolaimus sp. ES5</name>
    <dbReference type="NCBI Taxonomy" id="591445"/>
    <lineage>
        <taxon>Eukaryota</taxon>
        <taxon>Metazoa</taxon>
        <taxon>Ecdysozoa</taxon>
        <taxon>Nematoda</taxon>
        <taxon>Chromadorea</taxon>
        <taxon>Rhabditida</taxon>
        <taxon>Tylenchina</taxon>
        <taxon>Panagrolaimomorpha</taxon>
        <taxon>Panagrolaimoidea</taxon>
        <taxon>Panagrolaimidae</taxon>
        <taxon>Panagrolaimus</taxon>
    </lineage>
</organism>
<sequence>MKHLKNQTNSRATNSGFVEFEVQRNDHIVQKKAASIKSIEMKLRPSLKEPLNTLSTTYFQEAYNLNCLKPKISIEVQTDESSFDQRIVENQWNSFGYNVENYSTSPRSFTPFMDNDHVTDQKSPNTASSGFASASDNTDFSPYQTASPDTEISSVVPTYVTFLFKNDETCAVEVYRNGKKEKLKNFFGKKHL</sequence>
<dbReference type="WBParaSite" id="ES5_v2.g13436.t1">
    <property type="protein sequence ID" value="ES5_v2.g13436.t1"/>
    <property type="gene ID" value="ES5_v2.g13436"/>
</dbReference>
<dbReference type="Proteomes" id="UP000887579">
    <property type="component" value="Unplaced"/>
</dbReference>
<accession>A0AC34F870</accession>
<proteinExistence type="predicted"/>